<protein>
    <submittedName>
        <fullName evidence="1">Uncharacterized protein</fullName>
    </submittedName>
</protein>
<keyword evidence="2" id="KW-1185">Reference proteome</keyword>
<dbReference type="GeneID" id="29125142"/>
<dbReference type="RefSeq" id="YP_009301234.1">
    <property type="nucleotide sequence ID" value="NC_031230.1"/>
</dbReference>
<dbReference type="KEGG" id="vg:29125142"/>
<dbReference type="OrthoDB" id="35340at10239"/>
<evidence type="ECO:0000313" key="1">
    <source>
        <dbReference type="EMBL" id="AMS02724.1"/>
    </source>
</evidence>
<reference evidence="2" key="1">
    <citation type="submission" date="2016-03" db="EMBL/GenBank/DDBJ databases">
        <authorList>
            <person name="Ploux O."/>
        </authorList>
    </citation>
    <scope>NUCLEOTIDE SEQUENCE [LARGE SCALE GENOMIC DNA]</scope>
</reference>
<accession>A0A142K9E1</accession>
<name>A0A142K9E1_9CAUD</name>
<evidence type="ECO:0000313" key="2">
    <source>
        <dbReference type="Proteomes" id="UP000201371"/>
    </source>
</evidence>
<gene>
    <name evidence="1" type="primary">180</name>
    <name evidence="1" type="ORF">SEA_YVONNETASTIC_180</name>
</gene>
<dbReference type="Proteomes" id="UP000201371">
    <property type="component" value="Segment"/>
</dbReference>
<dbReference type="EMBL" id="KU963248">
    <property type="protein sequence ID" value="AMS02724.1"/>
    <property type="molecule type" value="Genomic_DNA"/>
</dbReference>
<proteinExistence type="predicted"/>
<sequence length="120" mass="13548">MKTYQRRTLNDLIAGLEMLPYDAPVRGLDGCVHSYRGYYERNATKDLRGGFRKAGDLAARYRASIGDPIHGWKGGEYKVQGEELIYYADYGDTGPCILGLEPNDQGVYELILLADDHHYD</sequence>
<organism evidence="1 2">
    <name type="scientific">Gordonia phage Yvonnetastic</name>
    <dbReference type="NCBI Taxonomy" id="1821566"/>
    <lineage>
        <taxon>Viruses</taxon>
        <taxon>Duplodnaviria</taxon>
        <taxon>Heunggongvirae</taxon>
        <taxon>Uroviricota</taxon>
        <taxon>Caudoviricetes</taxon>
        <taxon>Yvonnevirus</taxon>
        <taxon>Yvonnevirus yvonnetastic</taxon>
        <taxon>Gordonia virus Yvonnetastic</taxon>
    </lineage>
</organism>